<proteinExistence type="predicted"/>
<dbReference type="AlphaFoldDB" id="L8EC85"/>
<dbReference type="EMBL" id="HF583630">
    <property type="protein sequence ID" value="CCQ43127.1"/>
    <property type="molecule type" value="Genomic_DNA"/>
</dbReference>
<protein>
    <submittedName>
        <fullName evidence="1">Alternative protein FKBP5</fullName>
    </submittedName>
</protein>
<dbReference type="OrthoDB" id="433738at2759"/>
<accession>L8EC85</accession>
<sequence length="54" mass="5970">MPVASYPVMTTKNASRPARCSLGGKITPQLRTALVPQKQGVQDRLFANWKLKSK</sequence>
<dbReference type="ChiTaRS" id="FKBP5">
    <property type="organism name" value="human"/>
</dbReference>
<evidence type="ECO:0000313" key="1">
    <source>
        <dbReference type="EMBL" id="CCQ43127.1"/>
    </source>
</evidence>
<reference evidence="1" key="1">
    <citation type="journal article" date="2013" name="PLoS ONE">
        <title>Direct detection of alternative open reading frames translation products in human significantly expands the proteome.</title>
        <authorList>
            <person name="Vanderperre B."/>
            <person name="Lucier J.-F."/>
            <person name="Motard J."/>
            <person name="Tremblay G."/>
            <person name="Vanderperre S."/>
            <person name="Wisztorski M."/>
            <person name="Salzet M."/>
            <person name="Boisvert F.-M."/>
            <person name="Roucou X."/>
        </authorList>
    </citation>
    <scope>NUCLEOTIDE SEQUENCE</scope>
</reference>
<organism evidence="1">
    <name type="scientific">Homo sapiens</name>
    <name type="common">Human</name>
    <dbReference type="NCBI Taxonomy" id="9606"/>
    <lineage>
        <taxon>Eukaryota</taxon>
        <taxon>Metazoa</taxon>
        <taxon>Chordata</taxon>
        <taxon>Craniata</taxon>
        <taxon>Vertebrata</taxon>
        <taxon>Euteleostomi</taxon>
        <taxon>Mammalia</taxon>
        <taxon>Eutheria</taxon>
        <taxon>Euarchontoglires</taxon>
        <taxon>Primates</taxon>
        <taxon>Haplorrhini</taxon>
        <taxon>Catarrhini</taxon>
        <taxon>Hominidae</taxon>
        <taxon>Homo</taxon>
    </lineage>
</organism>
<name>L8EC85_HUMAN</name>
<gene>
    <name evidence="1" type="primary">FKBP5</name>
</gene>